<dbReference type="Pfam" id="PF02022">
    <property type="entry name" value="Integrase_Zn"/>
    <property type="match status" value="1"/>
</dbReference>
<keyword evidence="4" id="KW-0540">Nuclease</keyword>
<evidence type="ECO:0000256" key="1">
    <source>
        <dbReference type="ARBA" id="ARBA00010879"/>
    </source>
</evidence>
<dbReference type="SUPFAM" id="SSF46919">
    <property type="entry name" value="N-terminal Zn binding domain of HIV integrase"/>
    <property type="match status" value="1"/>
</dbReference>
<feature type="domain" description="Integrase catalytic" evidence="16">
    <location>
        <begin position="496"/>
        <end position="618"/>
    </location>
</feature>
<dbReference type="InterPro" id="IPR043502">
    <property type="entry name" value="DNA/RNA_pol_sf"/>
</dbReference>
<dbReference type="SUPFAM" id="SSF53098">
    <property type="entry name" value="Ribonuclease H-like"/>
    <property type="match status" value="1"/>
</dbReference>
<evidence type="ECO:0000313" key="18">
    <source>
        <dbReference type="Proteomes" id="UP000532252"/>
    </source>
</evidence>
<feature type="non-terminal residue" evidence="17">
    <location>
        <position position="618"/>
    </location>
</feature>
<dbReference type="GO" id="GO:0003964">
    <property type="term" value="F:RNA-directed DNA polymerase activity"/>
    <property type="evidence" value="ECO:0007669"/>
    <property type="project" value="UniProtKB-KW"/>
</dbReference>
<dbReference type="InterPro" id="IPR043128">
    <property type="entry name" value="Rev_trsase/Diguanyl_cyclase"/>
</dbReference>
<comment type="caution">
    <text evidence="17">The sequence shown here is derived from an EMBL/GenBank/DDBJ whole genome shotgun (WGS) entry which is preliminary data.</text>
</comment>
<feature type="domain" description="Integrase-type" evidence="13">
    <location>
        <begin position="446"/>
        <end position="487"/>
    </location>
</feature>
<evidence type="ECO:0000259" key="14">
    <source>
        <dbReference type="PROSITE" id="PS50878"/>
    </source>
</evidence>
<dbReference type="PANTHER" id="PTHR41694">
    <property type="entry name" value="ENDOGENOUS RETROVIRUS GROUP K MEMBER POL PROTEIN"/>
    <property type="match status" value="1"/>
</dbReference>
<keyword evidence="11" id="KW-0511">Multifunctional enzyme</keyword>
<accession>A0A7K5CM59</accession>
<evidence type="ECO:0000256" key="3">
    <source>
        <dbReference type="ARBA" id="ARBA00022695"/>
    </source>
</evidence>
<dbReference type="GO" id="GO:0035613">
    <property type="term" value="F:RNA stem-loop binding"/>
    <property type="evidence" value="ECO:0007669"/>
    <property type="project" value="TreeGrafter"/>
</dbReference>
<dbReference type="SUPFAM" id="SSF56672">
    <property type="entry name" value="DNA/RNA polymerases"/>
    <property type="match status" value="1"/>
</dbReference>
<evidence type="ECO:0000313" key="17">
    <source>
        <dbReference type="EMBL" id="NWS08689.1"/>
    </source>
</evidence>
<keyword evidence="9" id="KW-0695">RNA-directed DNA polymerase</keyword>
<evidence type="ECO:0000259" key="16">
    <source>
        <dbReference type="PROSITE" id="PS50994"/>
    </source>
</evidence>
<organism evidence="17 18">
    <name type="scientific">Motacilla alba</name>
    <name type="common">White wagtail</name>
    <name type="synonym">Pied wagtail</name>
    <dbReference type="NCBI Taxonomy" id="45807"/>
    <lineage>
        <taxon>Eukaryota</taxon>
        <taxon>Metazoa</taxon>
        <taxon>Chordata</taxon>
        <taxon>Craniata</taxon>
        <taxon>Vertebrata</taxon>
        <taxon>Euteleostomi</taxon>
        <taxon>Archelosauria</taxon>
        <taxon>Archosauria</taxon>
        <taxon>Dinosauria</taxon>
        <taxon>Saurischia</taxon>
        <taxon>Theropoda</taxon>
        <taxon>Coelurosauria</taxon>
        <taxon>Aves</taxon>
        <taxon>Neognathae</taxon>
        <taxon>Neoaves</taxon>
        <taxon>Telluraves</taxon>
        <taxon>Australaves</taxon>
        <taxon>Passeriformes</taxon>
        <taxon>Passeroidea</taxon>
        <taxon>Motacillidae</taxon>
        <taxon>Motacilla</taxon>
    </lineage>
</organism>
<dbReference type="Gene3D" id="1.10.10.200">
    <property type="match status" value="1"/>
</dbReference>
<keyword evidence="2" id="KW-0808">Transferase</keyword>
<keyword evidence="3" id="KW-0548">Nucleotidyltransferase</keyword>
<evidence type="ECO:0000256" key="10">
    <source>
        <dbReference type="ARBA" id="ARBA00023125"/>
    </source>
</evidence>
<gene>
    <name evidence="17" type="primary">Ervk11_2</name>
    <name evidence="17" type="ORF">MOTALB_R00830</name>
</gene>
<dbReference type="AlphaFoldDB" id="A0A7K5CM59"/>
<feature type="domain" description="RNase H type-1" evidence="15">
    <location>
        <begin position="310"/>
        <end position="441"/>
    </location>
</feature>
<feature type="domain" description="Reverse transcriptase" evidence="14">
    <location>
        <begin position="1"/>
        <end position="75"/>
    </location>
</feature>
<dbReference type="Pfam" id="PF00665">
    <property type="entry name" value="rve"/>
    <property type="match status" value="1"/>
</dbReference>
<dbReference type="InterPro" id="IPR000477">
    <property type="entry name" value="RT_dom"/>
</dbReference>
<evidence type="ECO:0000256" key="12">
    <source>
        <dbReference type="PROSITE-ProRule" id="PRU00450"/>
    </source>
</evidence>
<keyword evidence="12" id="KW-0863">Zinc-finger</keyword>
<dbReference type="Proteomes" id="UP000532252">
    <property type="component" value="Unassembled WGS sequence"/>
</dbReference>
<evidence type="ECO:0000256" key="2">
    <source>
        <dbReference type="ARBA" id="ARBA00022679"/>
    </source>
</evidence>
<evidence type="ECO:0000256" key="7">
    <source>
        <dbReference type="ARBA" id="ARBA00022801"/>
    </source>
</evidence>
<dbReference type="EMBL" id="VXBE01011974">
    <property type="protein sequence ID" value="NWS08689.1"/>
    <property type="molecule type" value="Genomic_DNA"/>
</dbReference>
<dbReference type="InterPro" id="IPR017856">
    <property type="entry name" value="Integrase-like_N"/>
</dbReference>
<feature type="non-terminal residue" evidence="17">
    <location>
        <position position="1"/>
    </location>
</feature>
<dbReference type="InterPro" id="IPR001584">
    <property type="entry name" value="Integrase_cat-core"/>
</dbReference>
<dbReference type="InterPro" id="IPR003308">
    <property type="entry name" value="Integrase_Zn-bd_dom_N"/>
</dbReference>
<name>A0A7K5CM59_MOTAL</name>
<keyword evidence="7" id="KW-0378">Hydrolase</keyword>
<dbReference type="GO" id="GO:0004523">
    <property type="term" value="F:RNA-DNA hybrid ribonuclease activity"/>
    <property type="evidence" value="ECO:0007669"/>
    <property type="project" value="InterPro"/>
</dbReference>
<dbReference type="Gene3D" id="3.30.70.270">
    <property type="match status" value="2"/>
</dbReference>
<dbReference type="PROSITE" id="PS50994">
    <property type="entry name" value="INTEGRASE"/>
    <property type="match status" value="1"/>
</dbReference>
<proteinExistence type="inferred from homology"/>
<dbReference type="InterPro" id="IPR012337">
    <property type="entry name" value="RNaseH-like_sf"/>
</dbReference>
<dbReference type="GO" id="GO:0015074">
    <property type="term" value="P:DNA integration"/>
    <property type="evidence" value="ECO:0007669"/>
    <property type="project" value="InterPro"/>
</dbReference>
<evidence type="ECO:0000256" key="5">
    <source>
        <dbReference type="ARBA" id="ARBA00022723"/>
    </source>
</evidence>
<evidence type="ECO:0000259" key="13">
    <source>
        <dbReference type="PROSITE" id="PS50876"/>
    </source>
</evidence>
<dbReference type="Pfam" id="PF00075">
    <property type="entry name" value="RNase_H"/>
    <property type="match status" value="1"/>
</dbReference>
<keyword evidence="5" id="KW-0479">Metal-binding</keyword>
<dbReference type="Pfam" id="PF00078">
    <property type="entry name" value="RVT_1"/>
    <property type="match status" value="1"/>
</dbReference>
<dbReference type="PROSITE" id="PS50876">
    <property type="entry name" value="ZF_INTEGRASE"/>
    <property type="match status" value="1"/>
</dbReference>
<evidence type="ECO:0000259" key="15">
    <source>
        <dbReference type="PROSITE" id="PS50879"/>
    </source>
</evidence>
<evidence type="ECO:0000256" key="4">
    <source>
        <dbReference type="ARBA" id="ARBA00022722"/>
    </source>
</evidence>
<dbReference type="PANTHER" id="PTHR41694:SF4">
    <property type="entry name" value="ENDOGENOUS RETROVIRUS GROUP K MEMBER 10 POL PROTEIN-RELATED"/>
    <property type="match status" value="1"/>
</dbReference>
<sequence>ICQRYVSYLLSSVRAAAKDTIILHYIDDILVCAPDDNTLTHALALTIDVFTSAGFELQEGKIQRMPPWKYLGLEITKRTIVPQKLAINTQIKTLVDVPLLCGALNWIRPWLGIPTEDVAPLFNLLKGGEEPSSPRTLTQEAVTALEKVQNTIMQRQAHHYNPDLPFSLIILGNVPHLHGLIFQWVSSMKTPKDRASRDPLLIIEWVFLSHHRSKRMTWPQELVAELIQKARLRIRELTGVDFTCIHIPVQLNLGHLTKAMLEHLILENEALQFALDSFTGQILIHRPAHKLFNSAVQFKLSLKRIQSRKPLKALTIFTDASRASHKDPRTRQWETDIVKAEDSPQIAELAAVVRVFERFSEPFNLVTDSAYVAGVVSRAESAVLQEVLNLALFNLLLRLIDLVYRREQPFYVMHVRSHTDLLGFIAEGNRRADALATPVEMAPLPDAFQQVKLSHQRFHQNAPGLVHQFHLTRDQAKAIVASCPQCQAFQLPAVTAGVNPRGLHSCEIWQSDVTHIPCFGKFKYVHVSVDTFSGAVFASAHTGEKTADVKKHLLHAFSVLGIPKEIKTDNGPGYTSREFRSFLQEWGVSHKTGIPYSPTRQAVVEQAHQSLKRTLEHQ</sequence>
<evidence type="ECO:0000256" key="9">
    <source>
        <dbReference type="ARBA" id="ARBA00022918"/>
    </source>
</evidence>
<evidence type="ECO:0000256" key="6">
    <source>
        <dbReference type="ARBA" id="ARBA00022759"/>
    </source>
</evidence>
<keyword evidence="10" id="KW-0238">DNA-binding</keyword>
<keyword evidence="18" id="KW-1185">Reference proteome</keyword>
<keyword evidence="8" id="KW-0862">Zinc</keyword>
<dbReference type="PROSITE" id="PS50879">
    <property type="entry name" value="RNASE_H_1"/>
    <property type="match status" value="1"/>
</dbReference>
<dbReference type="InterPro" id="IPR036397">
    <property type="entry name" value="RNaseH_sf"/>
</dbReference>
<evidence type="ECO:0000256" key="8">
    <source>
        <dbReference type="ARBA" id="ARBA00022833"/>
    </source>
</evidence>
<evidence type="ECO:0000256" key="11">
    <source>
        <dbReference type="ARBA" id="ARBA00023268"/>
    </source>
</evidence>
<protein>
    <submittedName>
        <fullName evidence="17">POK11 protein</fullName>
    </submittedName>
</protein>
<dbReference type="Pfam" id="PF06817">
    <property type="entry name" value="RVT_thumb"/>
    <property type="match status" value="1"/>
</dbReference>
<keyword evidence="6" id="KW-0255">Endonuclease</keyword>
<comment type="similarity">
    <text evidence="1">Belongs to the beta type-B retroviral polymerase family. HERV class-II K(HML-2) pol subfamily.</text>
</comment>
<dbReference type="InterPro" id="IPR010661">
    <property type="entry name" value="RVT_thumb"/>
</dbReference>
<dbReference type="GO" id="GO:0008270">
    <property type="term" value="F:zinc ion binding"/>
    <property type="evidence" value="ECO:0007669"/>
    <property type="project" value="UniProtKB-KW"/>
</dbReference>
<dbReference type="InterPro" id="IPR002156">
    <property type="entry name" value="RNaseH_domain"/>
</dbReference>
<reference evidence="17 18" key="1">
    <citation type="submission" date="2019-09" db="EMBL/GenBank/DDBJ databases">
        <title>Bird 10,000 Genomes (B10K) Project - Family phase.</title>
        <authorList>
            <person name="Zhang G."/>
        </authorList>
    </citation>
    <scope>NUCLEOTIDE SEQUENCE [LARGE SCALE GENOMIC DNA]</scope>
    <source>
        <strain evidence="17">B10K-DU-001-75</strain>
        <tissue evidence="17">Muscle</tissue>
    </source>
</reference>
<dbReference type="Gene3D" id="3.30.420.10">
    <property type="entry name" value="Ribonuclease H-like superfamily/Ribonuclease H"/>
    <property type="match status" value="2"/>
</dbReference>
<dbReference type="PROSITE" id="PS50878">
    <property type="entry name" value="RT_POL"/>
    <property type="match status" value="1"/>
</dbReference>
<dbReference type="GO" id="GO:0003677">
    <property type="term" value="F:DNA binding"/>
    <property type="evidence" value="ECO:0007669"/>
    <property type="project" value="UniProtKB-KW"/>
</dbReference>